<evidence type="ECO:0000313" key="2">
    <source>
        <dbReference type="EMBL" id="ELT88156.1"/>
    </source>
</evidence>
<organism evidence="2">
    <name type="scientific">Capitella teleta</name>
    <name type="common">Polychaete worm</name>
    <dbReference type="NCBI Taxonomy" id="283909"/>
    <lineage>
        <taxon>Eukaryota</taxon>
        <taxon>Metazoa</taxon>
        <taxon>Spiralia</taxon>
        <taxon>Lophotrochozoa</taxon>
        <taxon>Annelida</taxon>
        <taxon>Polychaeta</taxon>
        <taxon>Sedentaria</taxon>
        <taxon>Scolecida</taxon>
        <taxon>Capitellidae</taxon>
        <taxon>Capitella</taxon>
    </lineage>
</organism>
<dbReference type="EMBL" id="KB311953">
    <property type="protein sequence ID" value="ELT88156.1"/>
    <property type="molecule type" value="Genomic_DNA"/>
</dbReference>
<dbReference type="Proteomes" id="UP000014760">
    <property type="component" value="Unassembled WGS sequence"/>
</dbReference>
<sequence>MSSGAMSPCRKMDSLDFDGLPALPFEELDPKDEVETNSKAVEFADDSDDLGFHDDDDVMSADLDVDSADLRSLPPSPHVIVVAEPEEMSSPYSSLYGLQSSDDELCDDASSGVSSISSSPCKERFYQSMQTEVNERMLSSSDDEEQEQRSQWRRRVRQRLRLRGGGGGGGRRRIKPRCVKVRGDSSITST</sequence>
<evidence type="ECO:0000313" key="3">
    <source>
        <dbReference type="EnsemblMetazoa" id="CapteP216943"/>
    </source>
</evidence>
<name>R7T5A8_CAPTE</name>
<accession>R7T5A8</accession>
<proteinExistence type="predicted"/>
<evidence type="ECO:0000313" key="4">
    <source>
        <dbReference type="Proteomes" id="UP000014760"/>
    </source>
</evidence>
<reference evidence="2 4" key="2">
    <citation type="journal article" date="2013" name="Nature">
        <title>Insights into bilaterian evolution from three spiralian genomes.</title>
        <authorList>
            <person name="Simakov O."/>
            <person name="Marletaz F."/>
            <person name="Cho S.J."/>
            <person name="Edsinger-Gonzales E."/>
            <person name="Havlak P."/>
            <person name="Hellsten U."/>
            <person name="Kuo D.H."/>
            <person name="Larsson T."/>
            <person name="Lv J."/>
            <person name="Arendt D."/>
            <person name="Savage R."/>
            <person name="Osoegawa K."/>
            <person name="de Jong P."/>
            <person name="Grimwood J."/>
            <person name="Chapman J.A."/>
            <person name="Shapiro H."/>
            <person name="Aerts A."/>
            <person name="Otillar R.P."/>
            <person name="Terry A.Y."/>
            <person name="Boore J.L."/>
            <person name="Grigoriev I.V."/>
            <person name="Lindberg D.R."/>
            <person name="Seaver E.C."/>
            <person name="Weisblat D.A."/>
            <person name="Putnam N.H."/>
            <person name="Rokhsar D.S."/>
        </authorList>
    </citation>
    <scope>NUCLEOTIDE SEQUENCE</scope>
    <source>
        <strain evidence="2 4">I ESC-2004</strain>
    </source>
</reference>
<reference evidence="3" key="3">
    <citation type="submission" date="2015-06" db="UniProtKB">
        <authorList>
            <consortium name="EnsemblMetazoa"/>
        </authorList>
    </citation>
    <scope>IDENTIFICATION</scope>
</reference>
<keyword evidence="4" id="KW-1185">Reference proteome</keyword>
<dbReference type="AlphaFoldDB" id="R7T5A8"/>
<protein>
    <submittedName>
        <fullName evidence="2 3">Uncharacterized protein</fullName>
    </submittedName>
</protein>
<feature type="region of interest" description="Disordered" evidence="1">
    <location>
        <begin position="132"/>
        <end position="190"/>
    </location>
</feature>
<dbReference type="EnsemblMetazoa" id="CapteT216943">
    <property type="protein sequence ID" value="CapteP216943"/>
    <property type="gene ID" value="CapteG216943"/>
</dbReference>
<reference evidence="4" key="1">
    <citation type="submission" date="2012-12" db="EMBL/GenBank/DDBJ databases">
        <authorList>
            <person name="Hellsten U."/>
            <person name="Grimwood J."/>
            <person name="Chapman J.A."/>
            <person name="Shapiro H."/>
            <person name="Aerts A."/>
            <person name="Otillar R.P."/>
            <person name="Terry A.Y."/>
            <person name="Boore J.L."/>
            <person name="Simakov O."/>
            <person name="Marletaz F."/>
            <person name="Cho S.-J."/>
            <person name="Edsinger-Gonzales E."/>
            <person name="Havlak P."/>
            <person name="Kuo D.-H."/>
            <person name="Larsson T."/>
            <person name="Lv J."/>
            <person name="Arendt D."/>
            <person name="Savage R."/>
            <person name="Osoegawa K."/>
            <person name="de Jong P."/>
            <person name="Lindberg D.R."/>
            <person name="Seaver E.C."/>
            <person name="Weisblat D.A."/>
            <person name="Putnam N.H."/>
            <person name="Grigoriev I.V."/>
            <person name="Rokhsar D.S."/>
        </authorList>
    </citation>
    <scope>NUCLEOTIDE SEQUENCE</scope>
    <source>
        <strain evidence="4">I ESC-2004</strain>
    </source>
</reference>
<feature type="compositionally biased region" description="Basic residues" evidence="1">
    <location>
        <begin position="170"/>
        <end position="180"/>
    </location>
</feature>
<feature type="compositionally biased region" description="Basic residues" evidence="1">
    <location>
        <begin position="151"/>
        <end position="162"/>
    </location>
</feature>
<gene>
    <name evidence="2" type="ORF">CAPTEDRAFT_216943</name>
</gene>
<dbReference type="EMBL" id="AMQN01003478">
    <property type="status" value="NOT_ANNOTATED_CDS"/>
    <property type="molecule type" value="Genomic_DNA"/>
</dbReference>
<evidence type="ECO:0000256" key="1">
    <source>
        <dbReference type="SAM" id="MobiDB-lite"/>
    </source>
</evidence>
<dbReference type="HOGENOM" id="CLU_1429285_0_0_1"/>